<dbReference type="Pfam" id="PF17864">
    <property type="entry name" value="AAA_lid_4"/>
    <property type="match status" value="1"/>
</dbReference>
<dbReference type="PANTHER" id="PTHR42848:SF1">
    <property type="entry name" value="HOLLIDAY JUNCTION BRANCH MIGRATION COMPLEX SUBUNIT RUVB"/>
    <property type="match status" value="1"/>
</dbReference>
<feature type="binding site" evidence="9">
    <location>
        <position position="182"/>
    </location>
    <ligand>
        <name>ATP</name>
        <dbReference type="ChEBI" id="CHEBI:30616"/>
    </ligand>
</feature>
<sequence length="334" mass="37337">MNGDPAQLKKGEADLQIDSVLRPEQWDEYIGQERIKANVKIMIEAAQKRGERPDHMLFYGPQGLGKTTIANLIAREMGAQMRVTSGVNLEKTGDLVSTLANLEEGDILFVDEAHRINRTIEEILYPAMESRKLHMTIGKGPAARQLTLDLPAFTLIAATTRVNLLSAPLRSRFGAIFSMDYYAQEHIEEIIRRSARILGLTIEPAAVTAIARAARFTPRTANRLLKRVRDYAQVKEMAVITEEAVLDTLELLEIDELGLEKWDRKLLESIIKKFNGGPVGLNTLVAILGEDKGTVEEVYEPFLIKMGLLQKTSSGRAVTEEAYAHLNLKQFKVQ</sequence>
<dbReference type="SMART" id="SM00382">
    <property type="entry name" value="AAA"/>
    <property type="match status" value="1"/>
</dbReference>
<dbReference type="GO" id="GO:0048476">
    <property type="term" value="C:Holliday junction resolvase complex"/>
    <property type="evidence" value="ECO:0007669"/>
    <property type="project" value="UniProtKB-UniRule"/>
</dbReference>
<dbReference type="InterPro" id="IPR036388">
    <property type="entry name" value="WH-like_DNA-bd_sf"/>
</dbReference>
<dbReference type="InterPro" id="IPR008823">
    <property type="entry name" value="RuvB_wg_C"/>
</dbReference>
<evidence type="ECO:0000256" key="5">
    <source>
        <dbReference type="ARBA" id="ARBA00022840"/>
    </source>
</evidence>
<feature type="binding site" evidence="9">
    <location>
        <position position="66"/>
    </location>
    <ligand>
        <name>ATP</name>
        <dbReference type="ChEBI" id="CHEBI:30616"/>
    </ligand>
</feature>
<dbReference type="Pfam" id="PF05496">
    <property type="entry name" value="RuvB_N"/>
    <property type="match status" value="1"/>
</dbReference>
<dbReference type="InterPro" id="IPR008824">
    <property type="entry name" value="RuvB-like_N"/>
</dbReference>
<evidence type="ECO:0000259" key="10">
    <source>
        <dbReference type="SMART" id="SM00382"/>
    </source>
</evidence>
<keyword evidence="1 9" id="KW-0963">Cytoplasm</keyword>
<protein>
    <recommendedName>
        <fullName evidence="9">Holliday junction branch migration complex subunit RuvB</fullName>
        <ecNumber evidence="9">3.6.4.-</ecNumber>
    </recommendedName>
</protein>
<feature type="binding site" evidence="9">
    <location>
        <position position="172"/>
    </location>
    <ligand>
        <name>ATP</name>
        <dbReference type="ChEBI" id="CHEBI:30616"/>
    </ligand>
</feature>
<dbReference type="Gene3D" id="3.40.50.300">
    <property type="entry name" value="P-loop containing nucleotide triphosphate hydrolases"/>
    <property type="match status" value="1"/>
</dbReference>
<keyword evidence="2 9" id="KW-0547">Nucleotide-binding</keyword>
<dbReference type="InterPro" id="IPR003593">
    <property type="entry name" value="AAA+_ATPase"/>
</dbReference>
<feature type="binding site" evidence="9">
    <location>
        <position position="63"/>
    </location>
    <ligand>
        <name>ATP</name>
        <dbReference type="ChEBI" id="CHEBI:30616"/>
    </ligand>
</feature>
<dbReference type="Gene3D" id="1.10.10.10">
    <property type="entry name" value="Winged helix-like DNA-binding domain superfamily/Winged helix DNA-binding domain"/>
    <property type="match status" value="1"/>
</dbReference>
<dbReference type="SUPFAM" id="SSF52540">
    <property type="entry name" value="P-loop containing nucleoside triphosphate hydrolases"/>
    <property type="match status" value="1"/>
</dbReference>
<evidence type="ECO:0000313" key="11">
    <source>
        <dbReference type="EMBL" id="KKR12364.1"/>
    </source>
</evidence>
<keyword evidence="4 9" id="KW-0378">Hydrolase</keyword>
<dbReference type="NCBIfam" id="NF000868">
    <property type="entry name" value="PRK00080.1"/>
    <property type="match status" value="1"/>
</dbReference>
<feature type="binding site" evidence="9">
    <location>
        <position position="68"/>
    </location>
    <ligand>
        <name>ATP</name>
        <dbReference type="ChEBI" id="CHEBI:30616"/>
    </ligand>
</feature>
<feature type="binding site" evidence="9">
    <location>
        <position position="67"/>
    </location>
    <ligand>
        <name>ATP</name>
        <dbReference type="ChEBI" id="CHEBI:30616"/>
    </ligand>
</feature>
<dbReference type="PANTHER" id="PTHR42848">
    <property type="match status" value="1"/>
</dbReference>
<feature type="binding site" evidence="9">
    <location>
        <position position="67"/>
    </location>
    <ligand>
        <name>Mg(2+)</name>
        <dbReference type="ChEBI" id="CHEBI:18420"/>
    </ligand>
</feature>
<name>A0A0G0N866_9BACT</name>
<dbReference type="STRING" id="1619013.UT41_C0002G0138"/>
<evidence type="ECO:0000256" key="8">
    <source>
        <dbReference type="ARBA" id="ARBA00023204"/>
    </source>
</evidence>
<reference evidence="11 12" key="1">
    <citation type="journal article" date="2015" name="Nature">
        <title>rRNA introns, odd ribosomes, and small enigmatic genomes across a large radiation of phyla.</title>
        <authorList>
            <person name="Brown C.T."/>
            <person name="Hug L.A."/>
            <person name="Thomas B.C."/>
            <person name="Sharon I."/>
            <person name="Castelle C.J."/>
            <person name="Singh A."/>
            <person name="Wilkins M.J."/>
            <person name="Williams K.H."/>
            <person name="Banfield J.F."/>
        </authorList>
    </citation>
    <scope>NUCLEOTIDE SEQUENCE [LARGE SCALE GENOMIC DNA]</scope>
</reference>
<comment type="function">
    <text evidence="9">The RuvA-RuvB-RuvC complex processes Holliday junction (HJ) DNA during genetic recombination and DNA repair, while the RuvA-RuvB complex plays an important role in the rescue of blocked DNA replication forks via replication fork reversal (RFR). RuvA specifically binds to HJ cruciform DNA, conferring on it an open structure. The RuvB hexamer acts as an ATP-dependent pump, pulling dsDNA into and through the RuvAB complex. RuvB forms 2 homohexamers on either side of HJ DNA bound by 1 or 2 RuvA tetramers; 4 subunits per hexamer contact DNA at a time. Coordinated motions by a converter formed by DNA-disengaged RuvB subunits stimulates ATP hydrolysis and nucleotide exchange. Immobilization of the converter enables RuvB to convert the ATP-contained energy into a lever motion, pulling 2 nucleotides of DNA out of the RuvA tetramer per ATP hydrolyzed, thus driving DNA branch migration. The RuvB motors rotate together with the DNA substrate, which together with the progressing nucleotide cycle form the mechanistic basis for DNA recombination by continuous HJ branch migration. Branch migration allows RuvC to scan DNA until it finds its consensus sequence, where it cleaves and resolves cruciform DNA.</text>
</comment>
<dbReference type="HAMAP" id="MF_00016">
    <property type="entry name" value="DNA_HJ_migration_RuvB"/>
    <property type="match status" value="1"/>
</dbReference>
<feature type="binding site" evidence="9">
    <location>
        <position position="311"/>
    </location>
    <ligand>
        <name>DNA</name>
        <dbReference type="ChEBI" id="CHEBI:16991"/>
    </ligand>
</feature>
<dbReference type="InterPro" id="IPR027417">
    <property type="entry name" value="P-loop_NTPase"/>
</dbReference>
<keyword evidence="11" id="KW-0347">Helicase</keyword>
<dbReference type="AlphaFoldDB" id="A0A0G0N866"/>
<proteinExistence type="inferred from homology"/>
<comment type="subcellular location">
    <subcellularLocation>
        <location evidence="9">Cytoplasm</location>
    </subcellularLocation>
</comment>
<dbReference type="Proteomes" id="UP000034665">
    <property type="component" value="Unassembled WGS sequence"/>
</dbReference>
<gene>
    <name evidence="9" type="primary">ruvB</name>
    <name evidence="11" type="ORF">UT41_C0002G0138</name>
</gene>
<organism evidence="11 12">
    <name type="scientific">Candidatus Wolfebacteria bacterium GW2011_GWC2_39_22</name>
    <dbReference type="NCBI Taxonomy" id="1619013"/>
    <lineage>
        <taxon>Bacteria</taxon>
        <taxon>Candidatus Wolfeibacteriota</taxon>
    </lineage>
</organism>
<evidence type="ECO:0000256" key="1">
    <source>
        <dbReference type="ARBA" id="ARBA00022490"/>
    </source>
</evidence>
<evidence type="ECO:0000256" key="4">
    <source>
        <dbReference type="ARBA" id="ARBA00022801"/>
    </source>
</evidence>
<feature type="binding site" evidence="9">
    <location>
        <position position="316"/>
    </location>
    <ligand>
        <name>DNA</name>
        <dbReference type="ChEBI" id="CHEBI:16991"/>
    </ligand>
</feature>
<comment type="domain">
    <text evidence="9">Has 3 domains, the large (RuvB-L) and small ATPase (RuvB-S) domains and the C-terminal head (RuvB-H) domain. The head domain binds DNA, while the ATPase domains jointly bind ATP, ADP or are empty depending on the state of the subunit in the translocation cycle. During a single DNA translocation step the structure of each domain remains the same, but their relative positions change.</text>
</comment>
<evidence type="ECO:0000256" key="6">
    <source>
        <dbReference type="ARBA" id="ARBA00023125"/>
    </source>
</evidence>
<dbReference type="SUPFAM" id="SSF46785">
    <property type="entry name" value="Winged helix' DNA-binding domain"/>
    <property type="match status" value="1"/>
</dbReference>
<keyword evidence="7 9" id="KW-0233">DNA recombination</keyword>
<dbReference type="InterPro" id="IPR004605">
    <property type="entry name" value="DNA_helicase_Holl-junc_RuvB"/>
</dbReference>
<dbReference type="Gene3D" id="1.10.8.60">
    <property type="match status" value="1"/>
</dbReference>
<feature type="region of interest" description="Small ATPAse domain (RuvB-S)" evidence="9">
    <location>
        <begin position="183"/>
        <end position="253"/>
    </location>
</feature>
<dbReference type="CDD" id="cd00009">
    <property type="entry name" value="AAA"/>
    <property type="match status" value="1"/>
</dbReference>
<evidence type="ECO:0000256" key="3">
    <source>
        <dbReference type="ARBA" id="ARBA00022763"/>
    </source>
</evidence>
<dbReference type="PATRIC" id="fig|1619013.3.peg.791"/>
<keyword evidence="3 9" id="KW-0227">DNA damage</keyword>
<dbReference type="InterPro" id="IPR036390">
    <property type="entry name" value="WH_DNA-bd_sf"/>
</dbReference>
<feature type="binding site" evidence="9">
    <location>
        <position position="21"/>
    </location>
    <ligand>
        <name>ATP</name>
        <dbReference type="ChEBI" id="CHEBI:30616"/>
    </ligand>
</feature>
<keyword evidence="6 9" id="KW-0238">DNA-binding</keyword>
<dbReference type="GO" id="GO:0006281">
    <property type="term" value="P:DNA repair"/>
    <property type="evidence" value="ECO:0007669"/>
    <property type="project" value="UniProtKB-UniRule"/>
</dbReference>
<feature type="region of interest" description="Head domain (RuvB-H)" evidence="9">
    <location>
        <begin position="256"/>
        <end position="334"/>
    </location>
</feature>
<comment type="subunit">
    <text evidence="9">Homohexamer. Forms an RuvA(8)-RuvB(12)-Holliday junction (HJ) complex. HJ DNA is sandwiched between 2 RuvA tetramers; dsDNA enters through RuvA and exits via RuvB. An RuvB hexamer assembles on each DNA strand where it exits the tetramer. Each RuvB hexamer is contacted by two RuvA subunits (via domain III) on 2 adjacent RuvB subunits; this complex drives branch migration. In the full resolvosome a probable DNA-RuvA(4)-RuvB(12)-RuvC(2) complex forms which resolves the HJ.</text>
</comment>
<comment type="similarity">
    <text evidence="9">Belongs to the RuvB family.</text>
</comment>
<dbReference type="GO" id="GO:0016887">
    <property type="term" value="F:ATP hydrolysis activity"/>
    <property type="evidence" value="ECO:0007669"/>
    <property type="project" value="RHEA"/>
</dbReference>
<dbReference type="GO" id="GO:0009378">
    <property type="term" value="F:four-way junction helicase activity"/>
    <property type="evidence" value="ECO:0007669"/>
    <property type="project" value="InterPro"/>
</dbReference>
<dbReference type="GO" id="GO:0005524">
    <property type="term" value="F:ATP binding"/>
    <property type="evidence" value="ECO:0007669"/>
    <property type="project" value="UniProtKB-UniRule"/>
</dbReference>
<dbReference type="GO" id="GO:0006310">
    <property type="term" value="P:DNA recombination"/>
    <property type="evidence" value="ECO:0007669"/>
    <property type="project" value="UniProtKB-UniRule"/>
</dbReference>
<dbReference type="GO" id="GO:0000400">
    <property type="term" value="F:four-way junction DNA binding"/>
    <property type="evidence" value="ECO:0007669"/>
    <property type="project" value="UniProtKB-UniRule"/>
</dbReference>
<dbReference type="EC" id="3.6.4.-" evidence="9"/>
<feature type="binding site" evidence="9">
    <location>
        <position position="219"/>
    </location>
    <ligand>
        <name>ATP</name>
        <dbReference type="ChEBI" id="CHEBI:30616"/>
    </ligand>
</feature>
<dbReference type="GO" id="GO:0005737">
    <property type="term" value="C:cytoplasm"/>
    <property type="evidence" value="ECO:0007669"/>
    <property type="project" value="UniProtKB-SubCell"/>
</dbReference>
<comment type="catalytic activity">
    <reaction evidence="9">
        <text>ATP + H2O = ADP + phosphate + H(+)</text>
        <dbReference type="Rhea" id="RHEA:13065"/>
        <dbReference type="ChEBI" id="CHEBI:15377"/>
        <dbReference type="ChEBI" id="CHEBI:15378"/>
        <dbReference type="ChEBI" id="CHEBI:30616"/>
        <dbReference type="ChEBI" id="CHEBI:43474"/>
        <dbReference type="ChEBI" id="CHEBI:456216"/>
    </reaction>
</comment>
<feature type="binding site" evidence="9">
    <location>
        <position position="22"/>
    </location>
    <ligand>
        <name>ATP</name>
        <dbReference type="ChEBI" id="CHEBI:30616"/>
    </ligand>
</feature>
<dbReference type="EMBL" id="LBWR01000002">
    <property type="protein sequence ID" value="KKR12364.1"/>
    <property type="molecule type" value="Genomic_DNA"/>
</dbReference>
<dbReference type="Pfam" id="PF05491">
    <property type="entry name" value="WHD_RuvB"/>
    <property type="match status" value="1"/>
</dbReference>
<keyword evidence="8 9" id="KW-0234">DNA repair</keyword>
<feature type="domain" description="AAA+ ATPase" evidence="10">
    <location>
        <begin position="52"/>
        <end position="183"/>
    </location>
</feature>
<comment type="caution">
    <text evidence="9">Lacks conserved residue(s) required for the propagation of feature annotation.</text>
</comment>
<keyword evidence="5 9" id="KW-0067">ATP-binding</keyword>
<evidence type="ECO:0000256" key="7">
    <source>
        <dbReference type="ARBA" id="ARBA00023172"/>
    </source>
</evidence>
<evidence type="ECO:0000256" key="9">
    <source>
        <dbReference type="HAMAP-Rule" id="MF_00016"/>
    </source>
</evidence>
<dbReference type="NCBIfam" id="TIGR00635">
    <property type="entry name" value="ruvB"/>
    <property type="match status" value="1"/>
</dbReference>
<comment type="caution">
    <text evidence="11">The sequence shown here is derived from an EMBL/GenBank/DDBJ whole genome shotgun (WGS) entry which is preliminary data.</text>
</comment>
<evidence type="ECO:0000313" key="12">
    <source>
        <dbReference type="Proteomes" id="UP000034665"/>
    </source>
</evidence>
<dbReference type="InterPro" id="IPR041445">
    <property type="entry name" value="AAA_lid_4"/>
</dbReference>
<evidence type="ECO:0000256" key="2">
    <source>
        <dbReference type="ARBA" id="ARBA00022741"/>
    </source>
</evidence>
<accession>A0A0G0N866</accession>